<sequence length="214" mass="24098">MTPKQKSPPDCSEGAFHDKTNKQSAFYHNNQYTGSNPDQNPALIPACNLAVFQNAIRAAGLSPPRAIIPGNWHRLPGLGKPKSNRAGWCRLFPDGRGGCFGDWSTGLSEIWQARRDAPLSHAEREEFKRRVTEAREKAEADRRKAQDNAAKRAGGIWNTTRPASNDHPYTTIRRFLVFLVRFSCSHFHKVLVRYRYRDSLSLSLSILSGFSDSE</sequence>
<evidence type="ECO:0000256" key="1">
    <source>
        <dbReference type="SAM" id="MobiDB-lite"/>
    </source>
</evidence>
<name>A0A450U2K8_9GAMM</name>
<dbReference type="EMBL" id="CAADEZ010000974">
    <property type="protein sequence ID" value="VFJ77290.1"/>
    <property type="molecule type" value="Genomic_DNA"/>
</dbReference>
<feature type="region of interest" description="Disordered" evidence="1">
    <location>
        <begin position="1"/>
        <end position="20"/>
    </location>
</feature>
<organism evidence="3">
    <name type="scientific">Candidatus Kentrum sp. FM</name>
    <dbReference type="NCBI Taxonomy" id="2126340"/>
    <lineage>
        <taxon>Bacteria</taxon>
        <taxon>Pseudomonadati</taxon>
        <taxon>Pseudomonadota</taxon>
        <taxon>Gammaproteobacteria</taxon>
        <taxon>Candidatus Kentrum</taxon>
    </lineage>
</organism>
<proteinExistence type="predicted"/>
<protein>
    <submittedName>
        <fullName evidence="3">Uncharacterized protein</fullName>
    </submittedName>
</protein>
<feature type="region of interest" description="Disordered" evidence="1">
    <location>
        <begin position="135"/>
        <end position="159"/>
    </location>
</feature>
<gene>
    <name evidence="3" type="ORF">BECKFM1743A_GA0114220_109741</name>
    <name evidence="2" type="ORF">BECKFM1743C_GA0114222_109491</name>
</gene>
<dbReference type="AlphaFoldDB" id="A0A450U2K8"/>
<feature type="compositionally biased region" description="Basic and acidic residues" evidence="1">
    <location>
        <begin position="135"/>
        <end position="150"/>
    </location>
</feature>
<evidence type="ECO:0000313" key="2">
    <source>
        <dbReference type="EMBL" id="VFJ76820.1"/>
    </source>
</evidence>
<accession>A0A450U2K8</accession>
<reference evidence="3" key="1">
    <citation type="submission" date="2019-02" db="EMBL/GenBank/DDBJ databases">
        <authorList>
            <person name="Gruber-Vodicka R. H."/>
            <person name="Seah K. B. B."/>
        </authorList>
    </citation>
    <scope>NUCLEOTIDE SEQUENCE</scope>
    <source>
        <strain evidence="3">BECK_BZ163</strain>
        <strain evidence="2">BECK_BZ165</strain>
    </source>
</reference>
<evidence type="ECO:0000313" key="3">
    <source>
        <dbReference type="EMBL" id="VFJ77290.1"/>
    </source>
</evidence>
<dbReference type="EMBL" id="CAADFA010000949">
    <property type="protein sequence ID" value="VFJ76820.1"/>
    <property type="molecule type" value="Genomic_DNA"/>
</dbReference>